<organism evidence="2 3">
    <name type="scientific">Meloidogyne enterolobii</name>
    <name type="common">Root-knot nematode worm</name>
    <name type="synonym">Meloidogyne mayaguensis</name>
    <dbReference type="NCBI Taxonomy" id="390850"/>
    <lineage>
        <taxon>Eukaryota</taxon>
        <taxon>Metazoa</taxon>
        <taxon>Ecdysozoa</taxon>
        <taxon>Nematoda</taxon>
        <taxon>Chromadorea</taxon>
        <taxon>Rhabditida</taxon>
        <taxon>Tylenchina</taxon>
        <taxon>Tylenchomorpha</taxon>
        <taxon>Tylenchoidea</taxon>
        <taxon>Meloidogynidae</taxon>
        <taxon>Meloidogyninae</taxon>
        <taxon>Meloidogyne</taxon>
    </lineage>
</organism>
<evidence type="ECO:0000313" key="3">
    <source>
        <dbReference type="Proteomes" id="UP000580250"/>
    </source>
</evidence>
<sequence length="221" mass="25780">MDPEIVLEIEPEIVREIVLEMEREMDHPEIVLEIESEMEDEIESAPQNPINEPPEIDEQQQTNNSIITATTPLTNNDNKVDSADQKNFSGSRKCYLLLLLFVIYYYLYDSPTLEECDRTFELDENFDFYQCKCVQDLRICKISLVILQTCNTTSPAKYLETKQIVKCCILNALLLINIVVKLECVNALMQWLPVFRITNVIQYLLKKFAQLELLLFLLKLF</sequence>
<accession>A0A6V7W8V1</accession>
<gene>
    <name evidence="2" type="ORF">MENT_LOCUS35787</name>
</gene>
<proteinExistence type="predicted"/>
<comment type="caution">
    <text evidence="2">The sequence shown here is derived from an EMBL/GenBank/DDBJ whole genome shotgun (WGS) entry which is preliminary data.</text>
</comment>
<dbReference type="EMBL" id="CAJEWN010000470">
    <property type="protein sequence ID" value="CAD2183489.1"/>
    <property type="molecule type" value="Genomic_DNA"/>
</dbReference>
<feature type="region of interest" description="Disordered" evidence="1">
    <location>
        <begin position="38"/>
        <end position="60"/>
    </location>
</feature>
<protein>
    <submittedName>
        <fullName evidence="2">Uncharacterized protein</fullName>
    </submittedName>
</protein>
<dbReference type="AlphaFoldDB" id="A0A6V7W8V1"/>
<evidence type="ECO:0000256" key="1">
    <source>
        <dbReference type="SAM" id="MobiDB-lite"/>
    </source>
</evidence>
<dbReference type="Proteomes" id="UP000580250">
    <property type="component" value="Unassembled WGS sequence"/>
</dbReference>
<evidence type="ECO:0000313" key="2">
    <source>
        <dbReference type="EMBL" id="CAD2183489.1"/>
    </source>
</evidence>
<name>A0A6V7W8V1_MELEN</name>
<reference evidence="2 3" key="1">
    <citation type="submission" date="2020-08" db="EMBL/GenBank/DDBJ databases">
        <authorList>
            <person name="Koutsovoulos G."/>
            <person name="Danchin GJ E."/>
        </authorList>
    </citation>
    <scope>NUCLEOTIDE SEQUENCE [LARGE SCALE GENOMIC DNA]</scope>
</reference>